<dbReference type="AlphaFoldDB" id="A0A2M8LC26"/>
<dbReference type="GO" id="GO:0005524">
    <property type="term" value="F:ATP binding"/>
    <property type="evidence" value="ECO:0007669"/>
    <property type="project" value="InterPro"/>
</dbReference>
<dbReference type="Pfam" id="PF00437">
    <property type="entry name" value="T2SSE"/>
    <property type="match status" value="1"/>
</dbReference>
<dbReference type="Gene3D" id="3.30.450.90">
    <property type="match status" value="1"/>
</dbReference>
<dbReference type="InterPro" id="IPR050921">
    <property type="entry name" value="T4SS_GSP_E_ATPase"/>
</dbReference>
<comment type="caution">
    <text evidence="3">The sequence shown here is derived from an EMBL/GenBank/DDBJ whole genome shotgun (WGS) entry which is preliminary data.</text>
</comment>
<feature type="domain" description="Bacterial type II secretion system protein E" evidence="2">
    <location>
        <begin position="122"/>
        <end position="279"/>
    </location>
</feature>
<dbReference type="EMBL" id="PFEQ01000009">
    <property type="protein sequence ID" value="PJE74174.1"/>
    <property type="molecule type" value="Genomic_DNA"/>
</dbReference>
<organism evidence="3 4">
    <name type="scientific">Candidatus Taylorbacteria bacterium CG10_big_fil_rev_8_21_14_0_10_41_48</name>
    <dbReference type="NCBI Taxonomy" id="1975024"/>
    <lineage>
        <taxon>Bacteria</taxon>
        <taxon>Candidatus Tayloriibacteriota</taxon>
    </lineage>
</organism>
<dbReference type="PANTHER" id="PTHR30486">
    <property type="entry name" value="TWITCHING MOTILITY PROTEIN PILT"/>
    <property type="match status" value="1"/>
</dbReference>
<dbReference type="SUPFAM" id="SSF52540">
    <property type="entry name" value="P-loop containing nucleoside triphosphate hydrolases"/>
    <property type="match status" value="1"/>
</dbReference>
<evidence type="ECO:0000313" key="3">
    <source>
        <dbReference type="EMBL" id="PJE74174.1"/>
    </source>
</evidence>
<dbReference type="InterPro" id="IPR001482">
    <property type="entry name" value="T2SS/T4SS_dom"/>
</dbReference>
<dbReference type="Proteomes" id="UP000228700">
    <property type="component" value="Unassembled WGS sequence"/>
</dbReference>
<dbReference type="InterPro" id="IPR027417">
    <property type="entry name" value="P-loop_NTPase"/>
</dbReference>
<gene>
    <name evidence="3" type="ORF">COV01_01590</name>
</gene>
<comment type="similarity">
    <text evidence="1">Belongs to the GSP E family.</text>
</comment>
<protein>
    <submittedName>
        <fullName evidence="3">Type IV pili twitching motility protein PilT</fullName>
    </submittedName>
</protein>
<accession>A0A2M8LC26</accession>
<evidence type="ECO:0000313" key="4">
    <source>
        <dbReference type="Proteomes" id="UP000228700"/>
    </source>
</evidence>
<reference evidence="4" key="1">
    <citation type="submission" date="2017-09" db="EMBL/GenBank/DDBJ databases">
        <title>Depth-based differentiation of microbial function through sediment-hosted aquifers and enrichment of novel symbionts in the deep terrestrial subsurface.</title>
        <authorList>
            <person name="Probst A.J."/>
            <person name="Ladd B."/>
            <person name="Jarett J.K."/>
            <person name="Geller-Mcgrath D.E."/>
            <person name="Sieber C.M.K."/>
            <person name="Emerson J.B."/>
            <person name="Anantharaman K."/>
            <person name="Thomas B.C."/>
            <person name="Malmstrom R."/>
            <person name="Stieglmeier M."/>
            <person name="Klingl A."/>
            <person name="Woyke T."/>
            <person name="Ryan C.M."/>
            <person name="Banfield J.F."/>
        </authorList>
    </citation>
    <scope>NUCLEOTIDE SEQUENCE [LARGE SCALE GENOMIC DNA]</scope>
</reference>
<dbReference type="NCBIfam" id="TIGR01420">
    <property type="entry name" value="pilT_fam"/>
    <property type="match status" value="1"/>
</dbReference>
<sequence>MAIDYKKEFEDLIEKVIKENASDLHLSDGRYPTIRVAGFLIPLMDRRVLTVEDTAGFMGVILKPDDRALFQKTKEIDFSYDYKGQARFRGNGFFQQGTVSFALRLIPKKIKNFEDLNLPPILETFCQKQQGFFLVVGPVGHGKTTTLAAMLEHINQTRAEHIVTIEDPIEYIYEQKKSVVDQREVRVDTLDFAAALRSVFRQDVDVILVGEMRGNETMATAVTAAETGHLVLSTIHTNNAAQTINRIIDSFPAAQQDQIRIQLASTLTGIFSQRLIPRISGGLIPAYELLIANSAVSNLIREKRIHEINTVIETGLEQGMIDMNRSLAELVRKGEITAENAYLYSPNPKILERLM</sequence>
<name>A0A2M8LC26_9BACT</name>
<dbReference type="PANTHER" id="PTHR30486:SF16">
    <property type="entry name" value="TWITCHING MOTILITY PROTEIN PILT"/>
    <property type="match status" value="1"/>
</dbReference>
<dbReference type="CDD" id="cd01131">
    <property type="entry name" value="PilT"/>
    <property type="match status" value="1"/>
</dbReference>
<dbReference type="Gene3D" id="3.40.50.300">
    <property type="entry name" value="P-loop containing nucleotide triphosphate hydrolases"/>
    <property type="match status" value="1"/>
</dbReference>
<proteinExistence type="inferred from homology"/>
<evidence type="ECO:0000259" key="2">
    <source>
        <dbReference type="Pfam" id="PF00437"/>
    </source>
</evidence>
<dbReference type="InterPro" id="IPR006321">
    <property type="entry name" value="PilT/PilU"/>
</dbReference>
<dbReference type="GO" id="GO:0016887">
    <property type="term" value="F:ATP hydrolysis activity"/>
    <property type="evidence" value="ECO:0007669"/>
    <property type="project" value="InterPro"/>
</dbReference>
<evidence type="ECO:0000256" key="1">
    <source>
        <dbReference type="ARBA" id="ARBA00006611"/>
    </source>
</evidence>